<proteinExistence type="predicted"/>
<evidence type="ECO:0000313" key="2">
    <source>
        <dbReference type="EMBL" id="MBB6471180.1"/>
    </source>
</evidence>
<dbReference type="AlphaFoldDB" id="A0A7X0I9L7"/>
<evidence type="ECO:0000259" key="1">
    <source>
        <dbReference type="Pfam" id="PF04909"/>
    </source>
</evidence>
<feature type="domain" description="Amidohydrolase-related" evidence="1">
    <location>
        <begin position="142"/>
        <end position="377"/>
    </location>
</feature>
<organism evidence="2 3">
    <name type="scientific">Sphaerisporangium rubeum</name>
    <dbReference type="NCBI Taxonomy" id="321317"/>
    <lineage>
        <taxon>Bacteria</taxon>
        <taxon>Bacillati</taxon>
        <taxon>Actinomycetota</taxon>
        <taxon>Actinomycetes</taxon>
        <taxon>Streptosporangiales</taxon>
        <taxon>Streptosporangiaceae</taxon>
        <taxon>Sphaerisporangium</taxon>
    </lineage>
</organism>
<protein>
    <recommendedName>
        <fullName evidence="1">Amidohydrolase-related domain-containing protein</fullName>
    </recommendedName>
</protein>
<reference evidence="2 3" key="1">
    <citation type="submission" date="2020-08" db="EMBL/GenBank/DDBJ databases">
        <title>Sequencing the genomes of 1000 actinobacteria strains.</title>
        <authorList>
            <person name="Klenk H.-P."/>
        </authorList>
    </citation>
    <scope>NUCLEOTIDE SEQUENCE [LARGE SCALE GENOMIC DNA]</scope>
    <source>
        <strain evidence="2 3">DSM 44936</strain>
    </source>
</reference>
<dbReference type="PANTHER" id="PTHR43383">
    <property type="entry name" value="NODULIN 6"/>
    <property type="match status" value="1"/>
</dbReference>
<keyword evidence="3" id="KW-1185">Reference proteome</keyword>
<accession>A0A7X0I9L7</accession>
<name>A0A7X0I9L7_9ACTN</name>
<dbReference type="Pfam" id="PF04909">
    <property type="entry name" value="Amidohydro_2"/>
    <property type="match status" value="1"/>
</dbReference>
<sequence length="380" mass="40642">MTSMNLLGCVAGLRLVDHHCHGVVGDDVGRAEFESLLTEAGEVAVGTTVFDSLAGLAVRRWCAPVLGLAAHVSADEYVARRGEVGGVEVNRRFLRAAGVAELCVDTGYGGGRLLSPARMGEVAEARAHEIVRLEQVAEEVAAERPSPEEFGDAVRARLTERAEHAVGVKSVAAYRAGLALPAARPSGAEVTAAARRWLYSINDDAAPRLADMTLHAFLAWCGVDLGLPVQFHVGYGDADADLGRGDPLLLTGWLRATAAAGTPVMLLHNYPFHRNAAYLAQVFPHVYVDVGLATHNAGYRAAAVIAETLELAPFGKFLFSSDGFGLPELHYLGALWFRRGLDAFLRPGVDAGEWTYGDAERIAYLTGAGNARRVYRLDQV</sequence>
<dbReference type="SUPFAM" id="SSF51556">
    <property type="entry name" value="Metallo-dependent hydrolases"/>
    <property type="match status" value="1"/>
</dbReference>
<dbReference type="InterPro" id="IPR032466">
    <property type="entry name" value="Metal_Hydrolase"/>
</dbReference>
<evidence type="ECO:0000313" key="3">
    <source>
        <dbReference type="Proteomes" id="UP000555564"/>
    </source>
</evidence>
<dbReference type="Proteomes" id="UP000555564">
    <property type="component" value="Unassembled WGS sequence"/>
</dbReference>
<gene>
    <name evidence="2" type="ORF">BJ992_000611</name>
</gene>
<dbReference type="PANTHER" id="PTHR43383:SF2">
    <property type="entry name" value="AMIDOHYDROLASE 2 FAMILY PROTEIN"/>
    <property type="match status" value="1"/>
</dbReference>
<dbReference type="InterPro" id="IPR006680">
    <property type="entry name" value="Amidohydro-rel"/>
</dbReference>
<dbReference type="Gene3D" id="3.20.20.140">
    <property type="entry name" value="Metal-dependent hydrolases"/>
    <property type="match status" value="1"/>
</dbReference>
<dbReference type="EMBL" id="JACHIU010000001">
    <property type="protein sequence ID" value="MBB6471180.1"/>
    <property type="molecule type" value="Genomic_DNA"/>
</dbReference>
<dbReference type="GO" id="GO:0016787">
    <property type="term" value="F:hydrolase activity"/>
    <property type="evidence" value="ECO:0007669"/>
    <property type="project" value="InterPro"/>
</dbReference>
<comment type="caution">
    <text evidence="2">The sequence shown here is derived from an EMBL/GenBank/DDBJ whole genome shotgun (WGS) entry which is preliminary data.</text>
</comment>